<evidence type="ECO:0000256" key="4">
    <source>
        <dbReference type="ARBA" id="ARBA00022982"/>
    </source>
</evidence>
<dbReference type="Pfam" id="PF00034">
    <property type="entry name" value="Cytochrom_C"/>
    <property type="match status" value="1"/>
</dbReference>
<evidence type="ECO:0000256" key="1">
    <source>
        <dbReference type="ARBA" id="ARBA00022448"/>
    </source>
</evidence>
<reference evidence="9" key="1">
    <citation type="journal article" date="2019" name="Int. J. Syst. Evol. Microbiol.">
        <title>The Global Catalogue of Microorganisms (GCM) 10K type strain sequencing project: providing services to taxonomists for standard genome sequencing and annotation.</title>
        <authorList>
            <consortium name="The Broad Institute Genomics Platform"/>
            <consortium name="The Broad Institute Genome Sequencing Center for Infectious Disease"/>
            <person name="Wu L."/>
            <person name="Ma J."/>
        </authorList>
    </citation>
    <scope>NUCLEOTIDE SEQUENCE [LARGE SCALE GENOMIC DNA]</scope>
    <source>
        <strain evidence="9">JCM 31319</strain>
    </source>
</reference>
<accession>A0ABW3SRP5</accession>
<gene>
    <name evidence="8" type="ORF">ACFQ2O_13595</name>
</gene>
<keyword evidence="5 6" id="KW-0408">Iron</keyword>
<organism evidence="8 9">
    <name type="scientific">Pontibacter rugosus</name>
    <dbReference type="NCBI Taxonomy" id="1745966"/>
    <lineage>
        <taxon>Bacteria</taxon>
        <taxon>Pseudomonadati</taxon>
        <taxon>Bacteroidota</taxon>
        <taxon>Cytophagia</taxon>
        <taxon>Cytophagales</taxon>
        <taxon>Hymenobacteraceae</taxon>
        <taxon>Pontibacter</taxon>
    </lineage>
</organism>
<evidence type="ECO:0000259" key="7">
    <source>
        <dbReference type="PROSITE" id="PS51007"/>
    </source>
</evidence>
<dbReference type="PROSITE" id="PS51257">
    <property type="entry name" value="PROKAR_LIPOPROTEIN"/>
    <property type="match status" value="1"/>
</dbReference>
<keyword evidence="1" id="KW-0813">Transport</keyword>
<proteinExistence type="predicted"/>
<evidence type="ECO:0000313" key="9">
    <source>
        <dbReference type="Proteomes" id="UP001597094"/>
    </source>
</evidence>
<evidence type="ECO:0000256" key="2">
    <source>
        <dbReference type="ARBA" id="ARBA00022617"/>
    </source>
</evidence>
<dbReference type="RefSeq" id="WP_377528507.1">
    <property type="nucleotide sequence ID" value="NZ_JBHTLD010000125.1"/>
</dbReference>
<dbReference type="SUPFAM" id="SSF46626">
    <property type="entry name" value="Cytochrome c"/>
    <property type="match status" value="1"/>
</dbReference>
<dbReference type="PRINTS" id="PR00606">
    <property type="entry name" value="CYTCHROMECID"/>
</dbReference>
<sequence>MKIKHALTILSSCAILASCGGNNETEGEQYYNQEQREAAAEGGDSPVDQTKVGADAGVNEMNEGEQLNAEGANYDKGAKLIAMSDCLSCHNEEQRIVGPSYKEVAAKYEFNDKNVDYLAGKIIQGGAGVWGQVPMTPHPDLSREDAREMAKYILAVHKK</sequence>
<dbReference type="PROSITE" id="PS51007">
    <property type="entry name" value="CYTC"/>
    <property type="match status" value="1"/>
</dbReference>
<feature type="domain" description="Cytochrome c" evidence="7">
    <location>
        <begin position="72"/>
        <end position="157"/>
    </location>
</feature>
<protein>
    <submittedName>
        <fullName evidence="8">C-type cytochrome</fullName>
    </submittedName>
</protein>
<name>A0ABW3SRP5_9BACT</name>
<keyword evidence="2 6" id="KW-0349">Heme</keyword>
<evidence type="ECO:0000256" key="6">
    <source>
        <dbReference type="PROSITE-ProRule" id="PRU00433"/>
    </source>
</evidence>
<keyword evidence="3 6" id="KW-0479">Metal-binding</keyword>
<evidence type="ECO:0000256" key="5">
    <source>
        <dbReference type="ARBA" id="ARBA00023004"/>
    </source>
</evidence>
<dbReference type="EMBL" id="JBHTLD010000125">
    <property type="protein sequence ID" value="MFD1187245.1"/>
    <property type="molecule type" value="Genomic_DNA"/>
</dbReference>
<comment type="caution">
    <text evidence="8">The sequence shown here is derived from an EMBL/GenBank/DDBJ whole genome shotgun (WGS) entry which is preliminary data.</text>
</comment>
<dbReference type="Gene3D" id="1.10.760.10">
    <property type="entry name" value="Cytochrome c-like domain"/>
    <property type="match status" value="1"/>
</dbReference>
<dbReference type="Proteomes" id="UP001597094">
    <property type="component" value="Unassembled WGS sequence"/>
</dbReference>
<evidence type="ECO:0000313" key="8">
    <source>
        <dbReference type="EMBL" id="MFD1187245.1"/>
    </source>
</evidence>
<dbReference type="InterPro" id="IPR002324">
    <property type="entry name" value="Cyt_c_ID"/>
</dbReference>
<keyword evidence="4" id="KW-0249">Electron transport</keyword>
<dbReference type="InterPro" id="IPR009056">
    <property type="entry name" value="Cyt_c-like_dom"/>
</dbReference>
<dbReference type="InterPro" id="IPR036909">
    <property type="entry name" value="Cyt_c-like_dom_sf"/>
</dbReference>
<evidence type="ECO:0000256" key="3">
    <source>
        <dbReference type="ARBA" id="ARBA00022723"/>
    </source>
</evidence>
<keyword evidence="9" id="KW-1185">Reference proteome</keyword>